<dbReference type="AlphaFoldDB" id="A0A8T0UYK0"/>
<gene>
    <name evidence="4" type="ORF">PVAP13_3KG195300</name>
</gene>
<feature type="compositionally biased region" description="Low complexity" evidence="2">
    <location>
        <begin position="280"/>
        <end position="291"/>
    </location>
</feature>
<dbReference type="PANTHER" id="PTHR45125">
    <property type="entry name" value="F21J9.4-RELATED"/>
    <property type="match status" value="1"/>
</dbReference>
<evidence type="ECO:0000256" key="1">
    <source>
        <dbReference type="SAM" id="Coils"/>
    </source>
</evidence>
<keyword evidence="5" id="KW-1185">Reference proteome</keyword>
<proteinExistence type="predicted"/>
<keyword evidence="1" id="KW-0175">Coiled coil</keyword>
<feature type="domain" description="No apical meristem-associated C-terminal" evidence="3">
    <location>
        <begin position="208"/>
        <end position="390"/>
    </location>
</feature>
<feature type="compositionally biased region" description="Basic and acidic residues" evidence="2">
    <location>
        <begin position="261"/>
        <end position="272"/>
    </location>
</feature>
<evidence type="ECO:0000259" key="3">
    <source>
        <dbReference type="Pfam" id="PF14303"/>
    </source>
</evidence>
<dbReference type="PANTHER" id="PTHR45125:SF3">
    <property type="entry name" value="NO-APICAL-MERISTEM-ASSOCIATED CARBOXY-TERMINAL DOMAIN PROTEIN"/>
    <property type="match status" value="1"/>
</dbReference>
<feature type="coiled-coil region" evidence="1">
    <location>
        <begin position="340"/>
        <end position="367"/>
    </location>
</feature>
<protein>
    <recommendedName>
        <fullName evidence="3">No apical meristem-associated C-terminal domain-containing protein</fullName>
    </recommendedName>
</protein>
<dbReference type="Proteomes" id="UP000823388">
    <property type="component" value="Chromosome 3K"/>
</dbReference>
<evidence type="ECO:0000313" key="4">
    <source>
        <dbReference type="EMBL" id="KAG2625119.1"/>
    </source>
</evidence>
<comment type="caution">
    <text evidence="4">The sequence shown here is derived from an EMBL/GenBank/DDBJ whole genome shotgun (WGS) entry which is preliminary data.</text>
</comment>
<sequence>MDPNQSNDGSQGGFPGGNIPPYPGACNPYMYMYQAPPSWFPQGRQLVPPYAAMGQPGGSGQQVYPPAENAEPSLEVDEEEPELSPEHTGKRKSTKKCVSRIKLANFNPKEDEYLVKSWLEISNDPITSTGQKKGRMWDRIMDRYDLKRGRNPERSERSLQCRWDTIKTEVGKFASVYADAIRENPSGMSDSDKTTLAASNFASIWKHNFAFMHCWNIMKHEPKWQDPKHRTFEKSGAASGGGDNDATINLDEDNGNPGGAAEERPPGRDRSKVSKKKANSDAGSASSSEWSARMEDLTLQRISFMQEESVRKSDRFQQLACIDEKRYEEMRSHNRSLLQCEQEKTRIMVENHERDKLKEEKEEEERILAIDLNACLPYQREYYQVRQEEIVAKIKARRSNTQAP</sequence>
<accession>A0A8T0UYK0</accession>
<organism evidence="4 5">
    <name type="scientific">Panicum virgatum</name>
    <name type="common">Blackwell switchgrass</name>
    <dbReference type="NCBI Taxonomy" id="38727"/>
    <lineage>
        <taxon>Eukaryota</taxon>
        <taxon>Viridiplantae</taxon>
        <taxon>Streptophyta</taxon>
        <taxon>Embryophyta</taxon>
        <taxon>Tracheophyta</taxon>
        <taxon>Spermatophyta</taxon>
        <taxon>Magnoliopsida</taxon>
        <taxon>Liliopsida</taxon>
        <taxon>Poales</taxon>
        <taxon>Poaceae</taxon>
        <taxon>PACMAD clade</taxon>
        <taxon>Panicoideae</taxon>
        <taxon>Panicodae</taxon>
        <taxon>Paniceae</taxon>
        <taxon>Panicinae</taxon>
        <taxon>Panicum</taxon>
        <taxon>Panicum sect. Hiantes</taxon>
    </lineage>
</organism>
<name>A0A8T0UYK0_PANVG</name>
<feature type="region of interest" description="Disordered" evidence="2">
    <location>
        <begin position="226"/>
        <end position="291"/>
    </location>
</feature>
<dbReference type="InterPro" id="IPR029466">
    <property type="entry name" value="NAM-associated_C"/>
</dbReference>
<dbReference type="OrthoDB" id="671662at2759"/>
<feature type="compositionally biased region" description="Acidic residues" evidence="2">
    <location>
        <begin position="74"/>
        <end position="83"/>
    </location>
</feature>
<reference evidence="4 5" key="1">
    <citation type="submission" date="2020-05" db="EMBL/GenBank/DDBJ databases">
        <title>WGS assembly of Panicum virgatum.</title>
        <authorList>
            <person name="Lovell J.T."/>
            <person name="Jenkins J."/>
            <person name="Shu S."/>
            <person name="Juenger T.E."/>
            <person name="Schmutz J."/>
        </authorList>
    </citation>
    <scope>NUCLEOTIDE SEQUENCE [LARGE SCALE GENOMIC DNA]</scope>
    <source>
        <strain evidence="5">cv. AP13</strain>
    </source>
</reference>
<evidence type="ECO:0000256" key="2">
    <source>
        <dbReference type="SAM" id="MobiDB-lite"/>
    </source>
</evidence>
<feature type="region of interest" description="Disordered" evidence="2">
    <location>
        <begin position="49"/>
        <end position="95"/>
    </location>
</feature>
<feature type="region of interest" description="Disordered" evidence="2">
    <location>
        <begin position="1"/>
        <end position="20"/>
    </location>
</feature>
<dbReference type="Pfam" id="PF14303">
    <property type="entry name" value="NAM-associated"/>
    <property type="match status" value="1"/>
</dbReference>
<dbReference type="EMBL" id="CM029041">
    <property type="protein sequence ID" value="KAG2625119.1"/>
    <property type="molecule type" value="Genomic_DNA"/>
</dbReference>
<evidence type="ECO:0000313" key="5">
    <source>
        <dbReference type="Proteomes" id="UP000823388"/>
    </source>
</evidence>